<protein>
    <submittedName>
        <fullName evidence="1">Uncharacterized protein</fullName>
    </submittedName>
</protein>
<evidence type="ECO:0000313" key="2">
    <source>
        <dbReference type="Proteomes" id="UP000251314"/>
    </source>
</evidence>
<proteinExistence type="predicted"/>
<dbReference type="OrthoDB" id="102977at2759"/>
<organism evidence="1 2">
    <name type="scientific">Phytophthora cactorum</name>
    <dbReference type="NCBI Taxonomy" id="29920"/>
    <lineage>
        <taxon>Eukaryota</taxon>
        <taxon>Sar</taxon>
        <taxon>Stramenopiles</taxon>
        <taxon>Oomycota</taxon>
        <taxon>Peronosporomycetes</taxon>
        <taxon>Peronosporales</taxon>
        <taxon>Peronosporaceae</taxon>
        <taxon>Phytophthora</taxon>
    </lineage>
</organism>
<dbReference type="Proteomes" id="UP000251314">
    <property type="component" value="Unassembled WGS sequence"/>
</dbReference>
<evidence type="ECO:0000313" key="1">
    <source>
        <dbReference type="EMBL" id="RAW22957.1"/>
    </source>
</evidence>
<accession>A0A329RE63</accession>
<keyword evidence="2" id="KW-1185">Reference proteome</keyword>
<reference evidence="1 2" key="1">
    <citation type="submission" date="2018-01" db="EMBL/GenBank/DDBJ databases">
        <title>Draft genome of the strawberry crown rot pathogen Phytophthora cactorum.</title>
        <authorList>
            <person name="Armitage A.D."/>
            <person name="Lysoe E."/>
            <person name="Nellist C.F."/>
            <person name="Harrison R.J."/>
            <person name="Brurberg M.B."/>
        </authorList>
    </citation>
    <scope>NUCLEOTIDE SEQUENCE [LARGE SCALE GENOMIC DNA]</scope>
    <source>
        <strain evidence="1 2">10300</strain>
    </source>
</reference>
<gene>
    <name evidence="1" type="ORF">PC110_g20606</name>
</gene>
<sequence>MFAYELQGLERLNIKAIKWGSSYRVKYKASDDSLMKHLSPDFKTDPKYRFYPGRHMESHLYEHIPVGEFYDKLENVLSNQHNAFKINIALGYDLISKTDPDDKIYFYPNLANTNVFESPVAINSKADIRKKVISEIKSMELADKLKYPSSGYRLKAITGFRIFIFQ</sequence>
<dbReference type="AlphaFoldDB" id="A0A329RE63"/>
<dbReference type="VEuPathDB" id="FungiDB:PC110_g20606"/>
<comment type="caution">
    <text evidence="1">The sequence shown here is derived from an EMBL/GenBank/DDBJ whole genome shotgun (WGS) entry which is preliminary data.</text>
</comment>
<name>A0A329RE63_9STRA</name>
<dbReference type="EMBL" id="MJFZ01001171">
    <property type="protein sequence ID" value="RAW22957.1"/>
    <property type="molecule type" value="Genomic_DNA"/>
</dbReference>